<dbReference type="AlphaFoldDB" id="A0A8S4C376"/>
<comment type="caution">
    <text evidence="1">The sequence shown here is derived from an EMBL/GenBank/DDBJ whole genome shotgun (WGS) entry which is preliminary data.</text>
</comment>
<evidence type="ECO:0000313" key="1">
    <source>
        <dbReference type="EMBL" id="CAG6021938.1"/>
    </source>
</evidence>
<keyword evidence="2" id="KW-1185">Reference proteome</keyword>
<protein>
    <submittedName>
        <fullName evidence="1">(Atlantic silverside) hypothetical protein</fullName>
    </submittedName>
</protein>
<organism evidence="1 2">
    <name type="scientific">Menidia menidia</name>
    <name type="common">Atlantic silverside</name>
    <dbReference type="NCBI Taxonomy" id="238744"/>
    <lineage>
        <taxon>Eukaryota</taxon>
        <taxon>Metazoa</taxon>
        <taxon>Chordata</taxon>
        <taxon>Craniata</taxon>
        <taxon>Vertebrata</taxon>
        <taxon>Euteleostomi</taxon>
        <taxon>Actinopterygii</taxon>
        <taxon>Neopterygii</taxon>
        <taxon>Teleostei</taxon>
        <taxon>Neoteleostei</taxon>
        <taxon>Acanthomorphata</taxon>
        <taxon>Ovalentaria</taxon>
        <taxon>Atherinomorphae</taxon>
        <taxon>Atheriniformes</taxon>
        <taxon>Atherinopsidae</taxon>
        <taxon>Menidiinae</taxon>
        <taxon>Menidia</taxon>
    </lineage>
</organism>
<dbReference type="OrthoDB" id="10000497at2759"/>
<accession>A0A8S4C376</accession>
<dbReference type="Proteomes" id="UP000677803">
    <property type="component" value="Unassembled WGS sequence"/>
</dbReference>
<name>A0A8S4C376_9TELE</name>
<feature type="non-terminal residue" evidence="1">
    <location>
        <position position="1"/>
    </location>
</feature>
<sequence>MASHNFKVSAFLENPFWGELEVRRKEDLFLIAMHFELDVTKQIVKKEMKSVVSNKLVEEGLLSVCNSPCLTPNEILMPAVLEEGQKVGNFKLKVGVDEDGLKLCDASCPWARMLDSE</sequence>
<dbReference type="EMBL" id="CAJRST010041110">
    <property type="protein sequence ID" value="CAG6021938.1"/>
    <property type="molecule type" value="Genomic_DNA"/>
</dbReference>
<gene>
    <name evidence="1" type="ORF">MMEN_LOCUS22140</name>
</gene>
<proteinExistence type="predicted"/>
<evidence type="ECO:0000313" key="2">
    <source>
        <dbReference type="Proteomes" id="UP000677803"/>
    </source>
</evidence>
<reference evidence="1" key="1">
    <citation type="submission" date="2021-05" db="EMBL/GenBank/DDBJ databases">
        <authorList>
            <person name="Tigano A."/>
        </authorList>
    </citation>
    <scope>NUCLEOTIDE SEQUENCE</scope>
</reference>